<dbReference type="EMBL" id="BQXS01009781">
    <property type="protein sequence ID" value="GKT31925.1"/>
    <property type="molecule type" value="Genomic_DNA"/>
</dbReference>
<keyword evidence="1" id="KW-0863">Zinc-finger</keyword>
<evidence type="ECO:0000256" key="2">
    <source>
        <dbReference type="SAM" id="MobiDB-lite"/>
    </source>
</evidence>
<proteinExistence type="predicted"/>
<name>A0ABQ5KHC8_9EUKA</name>
<dbReference type="CDD" id="cd16449">
    <property type="entry name" value="RING-HC"/>
    <property type="match status" value="1"/>
</dbReference>
<dbReference type="SUPFAM" id="SSF57850">
    <property type="entry name" value="RING/U-box"/>
    <property type="match status" value="1"/>
</dbReference>
<comment type="caution">
    <text evidence="4">The sequence shown here is derived from an EMBL/GenBank/DDBJ whole genome shotgun (WGS) entry which is preliminary data.</text>
</comment>
<dbReference type="PROSITE" id="PS50089">
    <property type="entry name" value="ZF_RING_2"/>
    <property type="match status" value="1"/>
</dbReference>
<organism evidence="4 5">
    <name type="scientific">Aduncisulcus paluster</name>
    <dbReference type="NCBI Taxonomy" id="2918883"/>
    <lineage>
        <taxon>Eukaryota</taxon>
        <taxon>Metamonada</taxon>
        <taxon>Carpediemonas-like organisms</taxon>
        <taxon>Aduncisulcus</taxon>
    </lineage>
</organism>
<keyword evidence="1" id="KW-0862">Zinc</keyword>
<dbReference type="Proteomes" id="UP001057375">
    <property type="component" value="Unassembled WGS sequence"/>
</dbReference>
<reference evidence="4" key="1">
    <citation type="submission" date="2022-03" db="EMBL/GenBank/DDBJ databases">
        <title>Draft genome sequence of Aduncisulcus paluster, a free-living microaerophilic Fornicata.</title>
        <authorList>
            <person name="Yuyama I."/>
            <person name="Kume K."/>
            <person name="Tamura T."/>
            <person name="Inagaki Y."/>
            <person name="Hashimoto T."/>
        </authorList>
    </citation>
    <scope>NUCLEOTIDE SEQUENCE</scope>
    <source>
        <strain evidence="4">NY0171</strain>
    </source>
</reference>
<accession>A0ABQ5KHC8</accession>
<feature type="region of interest" description="Disordered" evidence="2">
    <location>
        <begin position="416"/>
        <end position="441"/>
    </location>
</feature>
<evidence type="ECO:0000259" key="3">
    <source>
        <dbReference type="PROSITE" id="PS50089"/>
    </source>
</evidence>
<sequence length="1142" mass="127865">METQTKGECFFCDNKYCSDYSKKPDDLSFITNTTPIILSCGHICCNSCAKSLHEVFSPLPFLCPICGAEQVKYANPIRELVIERLMYDLNHGKLSLDSLTGEKISAPKSEWHSSVVILSIMKKINVLIQSLETIKKSSELAASEHSQQLKQMEMKYQSDLKIFDQVVSQHKKDKDLLSQQATELGILAGVFTRKTLFSGSIKSEALPECEISLVHHRQNIVRCRQLLSDSVKIMEDMIKKQKMVVDSAKEGVSDLKDKLSTIQTTMVDKIASILPGLKSRWATLVGEITSQSKPFFDRIDSPFSISPTESFPSLHEFLSDVYVTLSDVRAIGENRLSTSNSTHSDTDRVKKEGNIFRLFDLTRMDIDTVVSRAPSVISRSLDERRSLPPPKKTIPANIIGIKPPIVRVGGGGGWGGVSRKLPGHGTHRSPPPSTPKPVKPMPVPTHMTIAHKINFHPIHLLSHVNANRLALPSSPTVSLAVCEGVEHKWCGWTVSANVKWNADDASLLSSRVVKRGIDISGSGIVDKSLGGCSILAEDIPSVNECLDIIGDISMNQKTDLIVRDVEKMEEENLKRSTKDEKKSFFKRGKKVKKFEDYTCMDSDKLIQRICEDAKFIRKKQNEAELLALGKKVKKFEDYTCMDSDKLIQRICEDAKFIRKKQNEAELLALGVSTEMHAASHPIHTNITALPVWWGDEICAPVDRLMHGQASSSEWEDRYVRHDLRHGDGMIFGEDNEDSSSEDFDRQDDLAAEVARRREMLKKKKERKKHHRSRREKHPKRRKKLTTVETGYPDEDQSCGMVVLELSAFNMLSPTQPFHTTVNVPASIQRVCVCIMPDSSKRRRKEDEYEESVLKSSTRTSPIRAEEGEKKVLYSDVSSKAPKSFQESVVLIFLMFAHNVCVIETDFSSLTHSVPPTLRCVSSHCPTPLSLHSPSVTPDAAVFGCRTVKGSVCVYSHYDRVFKLTRASTKQIWPITVKTLGSNSLLPADASPVDKLIRQGCGLSAYLASEDGSIFAFSPKHLLLHTIPVKLDPEYLSNIREDHVVIFDRYHCNLIPAPYHSKLSSGKSKVERECFIVCECAGENVEENKFGTVNHWRDGKGEEIWKDGVKNGCVSIWGDGIIFLGHGGWKVAKIDDVSEYSSK</sequence>
<evidence type="ECO:0000256" key="1">
    <source>
        <dbReference type="PROSITE-ProRule" id="PRU00175"/>
    </source>
</evidence>
<evidence type="ECO:0000313" key="5">
    <source>
        <dbReference type="Proteomes" id="UP001057375"/>
    </source>
</evidence>
<feature type="domain" description="RING-type" evidence="3">
    <location>
        <begin position="9"/>
        <end position="66"/>
    </location>
</feature>
<dbReference type="InterPro" id="IPR001841">
    <property type="entry name" value="Znf_RING"/>
</dbReference>
<feature type="compositionally biased region" description="Basic residues" evidence="2">
    <location>
        <begin position="759"/>
        <end position="784"/>
    </location>
</feature>
<feature type="compositionally biased region" description="Pro residues" evidence="2">
    <location>
        <begin position="429"/>
        <end position="441"/>
    </location>
</feature>
<keyword evidence="1" id="KW-0479">Metal-binding</keyword>
<feature type="region of interest" description="Disordered" evidence="2">
    <location>
        <begin position="759"/>
        <end position="791"/>
    </location>
</feature>
<protein>
    <recommendedName>
        <fullName evidence="3">RING-type domain-containing protein</fullName>
    </recommendedName>
</protein>
<evidence type="ECO:0000313" key="4">
    <source>
        <dbReference type="EMBL" id="GKT31925.1"/>
    </source>
</evidence>
<gene>
    <name evidence="4" type="ORF">ADUPG1_006238</name>
</gene>
<keyword evidence="5" id="KW-1185">Reference proteome</keyword>